<dbReference type="GeneID" id="90541036"/>
<accession>A0AAX4JBD3</accession>
<protein>
    <submittedName>
        <fullName evidence="1">Exported protein</fullName>
    </submittedName>
</protein>
<dbReference type="EMBL" id="CP142729">
    <property type="protein sequence ID" value="WUR03217.1"/>
    <property type="molecule type" value="Genomic_DNA"/>
</dbReference>
<reference evidence="1" key="1">
    <citation type="journal article" date="2024" name="BMC Genomics">
        <title>Functional annotation of a divergent genome using sequence and structure-based similarity.</title>
        <authorList>
            <person name="Svedberg D."/>
            <person name="Winiger R.R."/>
            <person name="Berg A."/>
            <person name="Sharma H."/>
            <person name="Tellgren-Roth C."/>
            <person name="Debrunner-Vossbrinck B.A."/>
            <person name="Vossbrinck C.R."/>
            <person name="Barandun J."/>
        </authorList>
    </citation>
    <scope>NUCLEOTIDE SEQUENCE</scope>
    <source>
        <strain evidence="1">Illinois isolate</strain>
    </source>
</reference>
<sequence>MNYLLYFLLIFTKNELNRKHSKLKLKLNGRYKNTSFLKEVNRTQRIKRDIKDGNKIILTKGELDDIFLSENALCAIFKNLELLKTSDKLKDVFLDKVAIYRNNKDPWNKLEFNGTVDSTGYFHGVFTDKFVLKESMFFHIENLNEETNKRNVMNIKKILYYISILKKKTLHEIFKEECQLDMIDLIIFKNVYKYKTDDNVKVCICRDIECTICEGVYETKKSVL</sequence>
<dbReference type="AlphaFoldDB" id="A0AAX4JBD3"/>
<dbReference type="RefSeq" id="XP_065329362.1">
    <property type="nucleotide sequence ID" value="XM_065473290.1"/>
</dbReference>
<organism evidence="1 2">
    <name type="scientific">Vairimorpha necatrix</name>
    <dbReference type="NCBI Taxonomy" id="6039"/>
    <lineage>
        <taxon>Eukaryota</taxon>
        <taxon>Fungi</taxon>
        <taxon>Fungi incertae sedis</taxon>
        <taxon>Microsporidia</taxon>
        <taxon>Nosematidae</taxon>
        <taxon>Vairimorpha</taxon>
    </lineage>
</organism>
<dbReference type="KEGG" id="vnx:VNE69_04046"/>
<evidence type="ECO:0000313" key="2">
    <source>
        <dbReference type="Proteomes" id="UP001334084"/>
    </source>
</evidence>
<name>A0AAX4JBD3_9MICR</name>
<evidence type="ECO:0000313" key="1">
    <source>
        <dbReference type="EMBL" id="WUR03217.1"/>
    </source>
</evidence>
<keyword evidence="2" id="KW-1185">Reference proteome</keyword>
<proteinExistence type="predicted"/>
<gene>
    <name evidence="1" type="ORF">VNE69_04046</name>
</gene>
<dbReference type="Proteomes" id="UP001334084">
    <property type="component" value="Chromosome 4"/>
</dbReference>